<accession>A0AAN9AX93</accession>
<evidence type="ECO:0000313" key="4">
    <source>
        <dbReference type="Proteomes" id="UP001374579"/>
    </source>
</evidence>
<sequence>MAGVLLLSCFLLAVAGVISVQSPTHLVRKDAQQLTEEPLREKRTAPSQTGKSDDCLGALLAQQAAELSSLKDKLHALEISQLTAKSELQSTKSELQSTKSEKVRTSVNQVRMSDH</sequence>
<dbReference type="AlphaFoldDB" id="A0AAN9AX93"/>
<protein>
    <submittedName>
        <fullName evidence="3">Uncharacterized protein</fullName>
    </submittedName>
</protein>
<feature type="compositionally biased region" description="Basic and acidic residues" evidence="1">
    <location>
        <begin position="29"/>
        <end position="44"/>
    </location>
</feature>
<feature type="signal peptide" evidence="2">
    <location>
        <begin position="1"/>
        <end position="19"/>
    </location>
</feature>
<proteinExistence type="predicted"/>
<keyword evidence="4" id="KW-1185">Reference proteome</keyword>
<evidence type="ECO:0000256" key="2">
    <source>
        <dbReference type="SAM" id="SignalP"/>
    </source>
</evidence>
<evidence type="ECO:0000313" key="3">
    <source>
        <dbReference type="EMBL" id="KAK7095070.1"/>
    </source>
</evidence>
<reference evidence="3 4" key="1">
    <citation type="submission" date="2024-02" db="EMBL/GenBank/DDBJ databases">
        <title>Chromosome-scale genome assembly of the rough periwinkle Littorina saxatilis.</title>
        <authorList>
            <person name="De Jode A."/>
            <person name="Faria R."/>
            <person name="Formenti G."/>
            <person name="Sims Y."/>
            <person name="Smith T.P."/>
            <person name="Tracey A."/>
            <person name="Wood J.M.D."/>
            <person name="Zagrodzka Z.B."/>
            <person name="Johannesson K."/>
            <person name="Butlin R.K."/>
            <person name="Leder E.H."/>
        </authorList>
    </citation>
    <scope>NUCLEOTIDE SEQUENCE [LARGE SCALE GENOMIC DNA]</scope>
    <source>
        <strain evidence="3">Snail1</strain>
        <tissue evidence="3">Muscle</tissue>
    </source>
</reference>
<comment type="caution">
    <text evidence="3">The sequence shown here is derived from an EMBL/GenBank/DDBJ whole genome shotgun (WGS) entry which is preliminary data.</text>
</comment>
<feature type="region of interest" description="Disordered" evidence="1">
    <location>
        <begin position="88"/>
        <end position="115"/>
    </location>
</feature>
<organism evidence="3 4">
    <name type="scientific">Littorina saxatilis</name>
    <dbReference type="NCBI Taxonomy" id="31220"/>
    <lineage>
        <taxon>Eukaryota</taxon>
        <taxon>Metazoa</taxon>
        <taxon>Spiralia</taxon>
        <taxon>Lophotrochozoa</taxon>
        <taxon>Mollusca</taxon>
        <taxon>Gastropoda</taxon>
        <taxon>Caenogastropoda</taxon>
        <taxon>Littorinimorpha</taxon>
        <taxon>Littorinoidea</taxon>
        <taxon>Littorinidae</taxon>
        <taxon>Littorina</taxon>
    </lineage>
</organism>
<feature type="region of interest" description="Disordered" evidence="1">
    <location>
        <begin position="29"/>
        <end position="52"/>
    </location>
</feature>
<dbReference type="EMBL" id="JBAMIC010000018">
    <property type="protein sequence ID" value="KAK7095070.1"/>
    <property type="molecule type" value="Genomic_DNA"/>
</dbReference>
<feature type="chain" id="PRO_5043009659" evidence="2">
    <location>
        <begin position="20"/>
        <end position="115"/>
    </location>
</feature>
<feature type="compositionally biased region" description="Polar residues" evidence="1">
    <location>
        <begin position="88"/>
        <end position="98"/>
    </location>
</feature>
<dbReference type="Proteomes" id="UP001374579">
    <property type="component" value="Unassembled WGS sequence"/>
</dbReference>
<feature type="compositionally biased region" description="Polar residues" evidence="1">
    <location>
        <begin position="105"/>
        <end position="115"/>
    </location>
</feature>
<evidence type="ECO:0000256" key="1">
    <source>
        <dbReference type="SAM" id="MobiDB-lite"/>
    </source>
</evidence>
<gene>
    <name evidence="3" type="ORF">V1264_006531</name>
</gene>
<name>A0AAN9AX93_9CAEN</name>
<keyword evidence="2" id="KW-0732">Signal</keyword>